<dbReference type="RefSeq" id="YP_008869233.1">
    <property type="nucleotide sequence ID" value="NC_021342.2"/>
</dbReference>
<dbReference type="OrthoDB" id="5682at10239"/>
<sequence length="225" mass="24871">MEFTMNQLIAMNAEITMGTREIAEMLGKRHDNIKASAARLIDSGVILTPAVQEFTHRGNTYTEYRLNKRDSLVLVAQNCPEFTAAIVDRWQELEDQSKPQVPKTYAAALLEAGRLALELEQAEEKLAIAAPKAAIVDRVMERTNLLNATQVAQQVGMSAVAMNRHLDNLSCVYSKGIKRGRVFKQGWVDGGFGEMKQTEQGYPQALFTTSGAIRVVELLTSEGVI</sequence>
<evidence type="ECO:0000313" key="2">
    <source>
        <dbReference type="EMBL" id="BAN16830.1"/>
    </source>
</evidence>
<dbReference type="InterPro" id="IPR005039">
    <property type="entry name" value="Ant_C"/>
</dbReference>
<protein>
    <submittedName>
        <fullName evidence="2">Putative DNA-binding protein</fullName>
    </submittedName>
</protein>
<dbReference type="GeneID" id="19592937"/>
<keyword evidence="2" id="KW-0238">DNA-binding</keyword>
<dbReference type="GO" id="GO:0003677">
    <property type="term" value="F:DNA binding"/>
    <property type="evidence" value="ECO:0007669"/>
    <property type="project" value="UniProtKB-KW"/>
</dbReference>
<reference evidence="2 3" key="1">
    <citation type="journal article" date="2014" name="Genome Announc.">
        <title>Complete Genome Sequence of the Edwardsiella ictaluri-Specific Bacteriophage PEi21, Isolated from River Water in Japan.</title>
        <authorList>
            <person name="Yasuike M."/>
            <person name="Kai W."/>
            <person name="Nakamura Y."/>
            <person name="Fujiwara A."/>
            <person name="Kawato Y."/>
            <person name="Hassan E.S."/>
            <person name="Mahmoud M.M."/>
            <person name="Nagai S."/>
            <person name="Kobayashi T."/>
            <person name="Ototake M."/>
            <person name="Nakai T."/>
        </authorList>
    </citation>
    <scope>NUCLEOTIDE SEQUENCE [LARGE SCALE GENOMIC DNA]</scope>
</reference>
<dbReference type="Pfam" id="PF09669">
    <property type="entry name" value="Phage_pRha"/>
    <property type="match status" value="1"/>
</dbReference>
<feature type="domain" description="Antirepressor protein C-terminal" evidence="1">
    <location>
        <begin position="123"/>
        <end position="220"/>
    </location>
</feature>
<dbReference type="Pfam" id="PF03374">
    <property type="entry name" value="ANT"/>
    <property type="match status" value="1"/>
</dbReference>
<dbReference type="InterPro" id="IPR014054">
    <property type="entry name" value="Phage_regulatory_Rha"/>
</dbReference>
<dbReference type="Proteomes" id="UP000012997">
    <property type="component" value="Segment"/>
</dbReference>
<evidence type="ECO:0000313" key="3">
    <source>
        <dbReference type="Proteomes" id="UP000012997"/>
    </source>
</evidence>
<name>N0DPC3_9CAUD</name>
<organism evidence="2 3">
    <name type="scientific">Edwardsiella phage PEi21</name>
    <dbReference type="NCBI Taxonomy" id="1325372"/>
    <lineage>
        <taxon>Viruses</taxon>
        <taxon>Duplodnaviria</taxon>
        <taxon>Heunggongvirae</taxon>
        <taxon>Uroviricota</taxon>
        <taxon>Caudoviricetes</taxon>
        <taxon>Yokohamavirus</taxon>
        <taxon>Yokohamavirus PEi21</taxon>
    </lineage>
</organism>
<accession>N0DPC3</accession>
<proteinExistence type="predicted"/>
<evidence type="ECO:0000259" key="1">
    <source>
        <dbReference type="Pfam" id="PF03374"/>
    </source>
</evidence>
<dbReference type="KEGG" id="vg:19592937"/>
<dbReference type="EMBL" id="AP013057">
    <property type="protein sequence ID" value="BAN16830.1"/>
    <property type="molecule type" value="Genomic_DNA"/>
</dbReference>
<keyword evidence="3" id="KW-1185">Reference proteome</keyword>